<evidence type="ECO:0000313" key="5">
    <source>
        <dbReference type="Proteomes" id="UP001597286"/>
    </source>
</evidence>
<evidence type="ECO:0000313" key="4">
    <source>
        <dbReference type="EMBL" id="MFD1814140.1"/>
    </source>
</evidence>
<evidence type="ECO:0000259" key="3">
    <source>
        <dbReference type="Pfam" id="PF03795"/>
    </source>
</evidence>
<dbReference type="SUPFAM" id="SSF54909">
    <property type="entry name" value="Dimeric alpha+beta barrel"/>
    <property type="match status" value="1"/>
</dbReference>
<reference evidence="5" key="1">
    <citation type="journal article" date="2019" name="Int. J. Syst. Evol. Microbiol.">
        <title>The Global Catalogue of Microorganisms (GCM) 10K type strain sequencing project: providing services to taxonomists for standard genome sequencing and annotation.</title>
        <authorList>
            <consortium name="The Broad Institute Genomics Platform"/>
            <consortium name="The Broad Institute Genome Sequencing Center for Infectious Disease"/>
            <person name="Wu L."/>
            <person name="Ma J."/>
        </authorList>
    </citation>
    <scope>NUCLEOTIDE SEQUENCE [LARGE SCALE GENOMIC DNA]</scope>
    <source>
        <strain evidence="5">DT72</strain>
    </source>
</reference>
<dbReference type="RefSeq" id="WP_378486628.1">
    <property type="nucleotide sequence ID" value="NZ_JBHUFB010000013.1"/>
</dbReference>
<sequence>MSFIAVEYVYREGSVPDRDIHRPAHLTWLGELVDQGHVLTAGPFLDNSGALLILATPNCEAAAKLLADDPFIHAGIVIDIHYTEWRPVLGSFTEHGASSVTPTSTGPVRLGS</sequence>
<evidence type="ECO:0000256" key="2">
    <source>
        <dbReference type="SAM" id="MobiDB-lite"/>
    </source>
</evidence>
<dbReference type="PANTHER" id="PTHR33606">
    <property type="entry name" value="PROTEIN YCII"/>
    <property type="match status" value="1"/>
</dbReference>
<comment type="similarity">
    <text evidence="1">Belongs to the YciI family.</text>
</comment>
<feature type="compositionally biased region" description="Polar residues" evidence="2">
    <location>
        <begin position="96"/>
        <end position="106"/>
    </location>
</feature>
<proteinExistence type="inferred from homology"/>
<dbReference type="PANTHER" id="PTHR33606:SF3">
    <property type="entry name" value="PROTEIN YCII"/>
    <property type="match status" value="1"/>
</dbReference>
<organism evidence="4 5">
    <name type="scientific">Rhodococcus gannanensis</name>
    <dbReference type="NCBI Taxonomy" id="1960308"/>
    <lineage>
        <taxon>Bacteria</taxon>
        <taxon>Bacillati</taxon>
        <taxon>Actinomycetota</taxon>
        <taxon>Actinomycetes</taxon>
        <taxon>Mycobacteriales</taxon>
        <taxon>Nocardiaceae</taxon>
        <taxon>Rhodococcus</taxon>
    </lineage>
</organism>
<protein>
    <submittedName>
        <fullName evidence="4">YciI family protein</fullName>
    </submittedName>
</protein>
<dbReference type="InterPro" id="IPR011008">
    <property type="entry name" value="Dimeric_a/b-barrel"/>
</dbReference>
<keyword evidence="5" id="KW-1185">Reference proteome</keyword>
<dbReference type="InterPro" id="IPR051807">
    <property type="entry name" value="Sec-metab_biosynth-assoc"/>
</dbReference>
<feature type="domain" description="YCII-related" evidence="3">
    <location>
        <begin position="5"/>
        <end position="86"/>
    </location>
</feature>
<name>A0ABW4P9Q3_9NOCA</name>
<dbReference type="InterPro" id="IPR005545">
    <property type="entry name" value="YCII"/>
</dbReference>
<comment type="caution">
    <text evidence="4">The sequence shown here is derived from an EMBL/GenBank/DDBJ whole genome shotgun (WGS) entry which is preliminary data.</text>
</comment>
<accession>A0ABW4P9Q3</accession>
<dbReference type="EMBL" id="JBHUFB010000013">
    <property type="protein sequence ID" value="MFD1814140.1"/>
    <property type="molecule type" value="Genomic_DNA"/>
</dbReference>
<dbReference type="Proteomes" id="UP001597286">
    <property type="component" value="Unassembled WGS sequence"/>
</dbReference>
<feature type="region of interest" description="Disordered" evidence="2">
    <location>
        <begin position="93"/>
        <end position="112"/>
    </location>
</feature>
<dbReference type="Pfam" id="PF03795">
    <property type="entry name" value="YCII"/>
    <property type="match status" value="1"/>
</dbReference>
<dbReference type="Gene3D" id="3.30.70.1060">
    <property type="entry name" value="Dimeric alpha+beta barrel"/>
    <property type="match status" value="1"/>
</dbReference>
<gene>
    <name evidence="4" type="ORF">ACFSJG_18135</name>
</gene>
<evidence type="ECO:0000256" key="1">
    <source>
        <dbReference type="ARBA" id="ARBA00007689"/>
    </source>
</evidence>